<evidence type="ECO:0000313" key="2">
    <source>
        <dbReference type="EMBL" id="PIR98383.1"/>
    </source>
</evidence>
<sequence>MRKSVLDLFAGEKGVSALPVILIVSGIIIEVFIAVVAVSNLFSNSTASAQLSVEALEAAESGAEDAIIRVLRLGECSPGAVGCYPLTYTLTIGNREACVNIVDAVLGDGSITVISRGAAFTRVRAIQVELAISAITRKLEVQSFAEVEVPDTFEECS</sequence>
<gene>
    <name evidence="2" type="ORF">COT88_01935</name>
</gene>
<dbReference type="Proteomes" id="UP000230776">
    <property type="component" value="Unassembled WGS sequence"/>
</dbReference>
<evidence type="ECO:0000256" key="1">
    <source>
        <dbReference type="SAM" id="Phobius"/>
    </source>
</evidence>
<evidence type="ECO:0000313" key="3">
    <source>
        <dbReference type="Proteomes" id="UP000230776"/>
    </source>
</evidence>
<organism evidence="2 3">
    <name type="scientific">Candidatus Colwellbacteria bacterium CG10_big_fil_rev_8_21_14_0_10_41_28</name>
    <dbReference type="NCBI Taxonomy" id="1974539"/>
    <lineage>
        <taxon>Bacteria</taxon>
        <taxon>Candidatus Colwelliibacteriota</taxon>
    </lineage>
</organism>
<keyword evidence="1" id="KW-0472">Membrane</keyword>
<dbReference type="AlphaFoldDB" id="A0A2H0VH33"/>
<keyword evidence="1" id="KW-1133">Transmembrane helix</keyword>
<feature type="transmembrane region" description="Helical" evidence="1">
    <location>
        <begin position="20"/>
        <end position="42"/>
    </location>
</feature>
<name>A0A2H0VH33_9BACT</name>
<protein>
    <submittedName>
        <fullName evidence="2">Uncharacterized protein</fullName>
    </submittedName>
</protein>
<reference evidence="3" key="1">
    <citation type="submission" date="2017-09" db="EMBL/GenBank/DDBJ databases">
        <title>Depth-based differentiation of microbial function through sediment-hosted aquifers and enrichment of novel symbionts in the deep terrestrial subsurface.</title>
        <authorList>
            <person name="Probst A.J."/>
            <person name="Ladd B."/>
            <person name="Jarett J.K."/>
            <person name="Geller-Mcgrath D.E."/>
            <person name="Sieber C.M.K."/>
            <person name="Emerson J.B."/>
            <person name="Anantharaman K."/>
            <person name="Thomas B.C."/>
            <person name="Malmstrom R."/>
            <person name="Stieglmeier M."/>
            <person name="Klingl A."/>
            <person name="Woyke T."/>
            <person name="Ryan C.M."/>
            <person name="Banfield J.F."/>
        </authorList>
    </citation>
    <scope>NUCLEOTIDE SEQUENCE [LARGE SCALE GENOMIC DNA]</scope>
</reference>
<proteinExistence type="predicted"/>
<comment type="caution">
    <text evidence="2">The sequence shown here is derived from an EMBL/GenBank/DDBJ whole genome shotgun (WGS) entry which is preliminary data.</text>
</comment>
<accession>A0A2H0VH33</accession>
<keyword evidence="1" id="KW-0812">Transmembrane</keyword>
<dbReference type="EMBL" id="PFAG01000018">
    <property type="protein sequence ID" value="PIR98383.1"/>
    <property type="molecule type" value="Genomic_DNA"/>
</dbReference>